<dbReference type="SUPFAM" id="SSF56672">
    <property type="entry name" value="DNA/RNA polymerases"/>
    <property type="match status" value="1"/>
</dbReference>
<feature type="transmembrane region" description="Helical" evidence="6">
    <location>
        <begin position="296"/>
        <end position="322"/>
    </location>
</feature>
<evidence type="ECO:0000256" key="4">
    <source>
        <dbReference type="ARBA" id="ARBA00023136"/>
    </source>
</evidence>
<evidence type="ECO:0000259" key="7">
    <source>
        <dbReference type="Pfam" id="PF00520"/>
    </source>
</evidence>
<comment type="subcellular location">
    <subcellularLocation>
        <location evidence="1">Membrane</location>
        <topology evidence="1">Multi-pass membrane protein</topology>
    </subcellularLocation>
</comment>
<protein>
    <submittedName>
        <fullName evidence="8">Mitochondrial thiamine pyrophosphate transporter</fullName>
    </submittedName>
</protein>
<keyword evidence="2 6" id="KW-0812">Transmembrane</keyword>
<evidence type="ECO:0000256" key="1">
    <source>
        <dbReference type="ARBA" id="ARBA00004141"/>
    </source>
</evidence>
<reference evidence="8 9" key="1">
    <citation type="journal article" date="2015" name="Genome Biol. Evol.">
        <title>Comparative Genomics of a Bacterivorous Green Alga Reveals Evolutionary Causalities and Consequences of Phago-Mixotrophic Mode of Nutrition.</title>
        <authorList>
            <person name="Burns J.A."/>
            <person name="Paasch A."/>
            <person name="Narechania A."/>
            <person name="Kim E."/>
        </authorList>
    </citation>
    <scope>NUCLEOTIDE SEQUENCE [LARGE SCALE GENOMIC DNA]</scope>
    <source>
        <strain evidence="8 9">PLY_AMNH</strain>
    </source>
</reference>
<feature type="region of interest" description="Disordered" evidence="5">
    <location>
        <begin position="430"/>
        <end position="488"/>
    </location>
</feature>
<dbReference type="InterPro" id="IPR005821">
    <property type="entry name" value="Ion_trans_dom"/>
</dbReference>
<evidence type="ECO:0000256" key="2">
    <source>
        <dbReference type="ARBA" id="ARBA00022692"/>
    </source>
</evidence>
<evidence type="ECO:0000313" key="8">
    <source>
        <dbReference type="EMBL" id="KAK3255952.1"/>
    </source>
</evidence>
<evidence type="ECO:0000313" key="9">
    <source>
        <dbReference type="Proteomes" id="UP001190700"/>
    </source>
</evidence>
<feature type="transmembrane region" description="Helical" evidence="6">
    <location>
        <begin position="853"/>
        <end position="878"/>
    </location>
</feature>
<evidence type="ECO:0000256" key="5">
    <source>
        <dbReference type="SAM" id="MobiDB-lite"/>
    </source>
</evidence>
<accession>A0AAE0FA62</accession>
<dbReference type="Gene3D" id="1.20.120.350">
    <property type="entry name" value="Voltage-gated potassium channels. Chain C"/>
    <property type="match status" value="1"/>
</dbReference>
<evidence type="ECO:0000256" key="3">
    <source>
        <dbReference type="ARBA" id="ARBA00022989"/>
    </source>
</evidence>
<organism evidence="8 9">
    <name type="scientific">Cymbomonas tetramitiformis</name>
    <dbReference type="NCBI Taxonomy" id="36881"/>
    <lineage>
        <taxon>Eukaryota</taxon>
        <taxon>Viridiplantae</taxon>
        <taxon>Chlorophyta</taxon>
        <taxon>Pyramimonadophyceae</taxon>
        <taxon>Pyramimonadales</taxon>
        <taxon>Pyramimonadaceae</taxon>
        <taxon>Cymbomonas</taxon>
    </lineage>
</organism>
<feature type="compositionally biased region" description="Low complexity" evidence="5">
    <location>
        <begin position="442"/>
        <end position="458"/>
    </location>
</feature>
<proteinExistence type="predicted"/>
<feature type="domain" description="Ion transport" evidence="7">
    <location>
        <begin position="636"/>
        <end position="887"/>
    </location>
</feature>
<dbReference type="Proteomes" id="UP001190700">
    <property type="component" value="Unassembled WGS sequence"/>
</dbReference>
<keyword evidence="9" id="KW-1185">Reference proteome</keyword>
<dbReference type="AlphaFoldDB" id="A0AAE0FA62"/>
<feature type="transmembrane region" description="Helical" evidence="6">
    <location>
        <begin position="669"/>
        <end position="689"/>
    </location>
</feature>
<feature type="transmembrane region" description="Helical" evidence="6">
    <location>
        <begin position="701"/>
        <end position="727"/>
    </location>
</feature>
<feature type="transmembrane region" description="Helical" evidence="6">
    <location>
        <begin position="747"/>
        <end position="776"/>
    </location>
</feature>
<keyword evidence="4 6" id="KW-0472">Membrane</keyword>
<dbReference type="GO" id="GO:0005248">
    <property type="term" value="F:voltage-gated sodium channel activity"/>
    <property type="evidence" value="ECO:0007669"/>
    <property type="project" value="TreeGrafter"/>
</dbReference>
<dbReference type="InterPro" id="IPR043203">
    <property type="entry name" value="VGCC_Ca_Na"/>
</dbReference>
<dbReference type="PANTHER" id="PTHR10037">
    <property type="entry name" value="VOLTAGE-GATED CATION CHANNEL CALCIUM AND SODIUM"/>
    <property type="match status" value="1"/>
</dbReference>
<dbReference type="GO" id="GO:0001518">
    <property type="term" value="C:voltage-gated sodium channel complex"/>
    <property type="evidence" value="ECO:0007669"/>
    <property type="project" value="TreeGrafter"/>
</dbReference>
<dbReference type="InterPro" id="IPR043502">
    <property type="entry name" value="DNA/RNA_pol_sf"/>
</dbReference>
<comment type="caution">
    <text evidence="8">The sequence shown here is derived from an EMBL/GenBank/DDBJ whole genome shotgun (WGS) entry which is preliminary data.</text>
</comment>
<name>A0AAE0FA62_9CHLO</name>
<feature type="domain" description="Ion transport" evidence="7">
    <location>
        <begin position="274"/>
        <end position="329"/>
    </location>
</feature>
<evidence type="ECO:0000256" key="6">
    <source>
        <dbReference type="SAM" id="Phobius"/>
    </source>
</evidence>
<dbReference type="Pfam" id="PF00520">
    <property type="entry name" value="Ion_trans"/>
    <property type="match status" value="2"/>
</dbReference>
<dbReference type="Gene3D" id="1.10.287.70">
    <property type="match status" value="2"/>
</dbReference>
<dbReference type="PANTHER" id="PTHR10037:SF62">
    <property type="entry name" value="SODIUM CHANNEL PROTEIN 60E"/>
    <property type="match status" value="1"/>
</dbReference>
<keyword evidence="3 6" id="KW-1133">Transmembrane helix</keyword>
<feature type="non-terminal residue" evidence="8">
    <location>
        <position position="933"/>
    </location>
</feature>
<gene>
    <name evidence="8" type="ORF">CYMTET_34891</name>
</gene>
<dbReference type="EMBL" id="LGRX02022100">
    <property type="protein sequence ID" value="KAK3255952.1"/>
    <property type="molecule type" value="Genomic_DNA"/>
</dbReference>
<sequence>MPAPVTASRLWPPLLRKLWQDTTTVSLAAAGTSVTQWQEFISELRDAGASVPNMTANACRMAAAFKTDPDKVFLVRGAACGVGFPFKSVPEDTFYTVENYVPAEHWEAMDKEIRKERAAGNVVMVKMEWSIQGISAVGVVAKERKGVIKFRPVWDYSRPEDVGVNSRIDLEKEKFSSIKDAYALLRPGLWMAKLDLTAAYRSVPVAAMYWIAHVFEWDEEVVYGLSLYTRYAHALLAQARGRVGWTKEDDARVMDFSGHNAWGNLPFSDFIDITMSLEGWVDIYFMTWDVSSSWSVVYFVVLIMFGSLFVLTLATAVVFAHFSRTKDEEDRKQLTMAEEKVARSVRKFKKASLMMCMGNDNWTDVTPMKLHSEFAAAMRRQRLWSRPSTGRKSGRMRSVDSLVATLETQSGPPRQGLPSRLSRSLSISLGSQHNKAPLRKISSVAPSGSPPRGSSPSVMDEVLQSAETQGPRSKRRTHTSVAGDKEMNEVMQRRSNNGKDQGDGGQSNTSLKELAPGFAAHVASTRYLDNVSKGRDPRNKWQGLFAVIHDKAESTSKGRGEEGETVEPVSFAGQISLLLDLTATGTDILDPEEREEHEWEVMANIVSSHGWVKGVFLLYGQMGLRKTVKYILGSSHFQKLIMLLIFGNTACLSMEHYDMDPSFQSALDSANLMFLTLFALEMLLKILVLGPLDYCADQFNLFDCFVVLVSIIEVLPFVSGPAGFSVLRAFRLMRVVKLLRTWTSIRSLLTVVITSLLDIANFTLVMSIIMFTFALLGMELFAGEMCVSHSCHGPGGIYDLERDDCLAAEFEWQCLRDRANFDNLFWAFLTVFQLLTAENWFEVMFTAVDNTSWVAIGYFIIILLVGHYMLLNLFLAAIMKNVQTQAQLDEVAKAHEALYASQNSTEAPGVAKAEWGLANAVDDSGLTEGALRH</sequence>
<dbReference type="SUPFAM" id="SSF81324">
    <property type="entry name" value="Voltage-gated potassium channels"/>
    <property type="match status" value="2"/>
</dbReference>
<dbReference type="InterPro" id="IPR027359">
    <property type="entry name" value="Volt_channel_dom_sf"/>
</dbReference>